<dbReference type="InterPro" id="IPR036388">
    <property type="entry name" value="WH-like_DNA-bd_sf"/>
</dbReference>
<dbReference type="RefSeq" id="WP_097232384.1">
    <property type="nucleotide sequence ID" value="NZ_OCNE01000013.1"/>
</dbReference>
<dbReference type="InterPro" id="IPR036390">
    <property type="entry name" value="WH_DNA-bd_sf"/>
</dbReference>
<dbReference type="InterPro" id="IPR011991">
    <property type="entry name" value="ArsR-like_HTH"/>
</dbReference>
<evidence type="ECO:0000256" key="2">
    <source>
        <dbReference type="ARBA" id="ARBA00023125"/>
    </source>
</evidence>
<dbReference type="GO" id="GO:0003677">
    <property type="term" value="F:DNA binding"/>
    <property type="evidence" value="ECO:0007669"/>
    <property type="project" value="UniProtKB-KW"/>
</dbReference>
<name>A0A286DZ44_9ACTN</name>
<dbReference type="OrthoDB" id="4471357at2"/>
<evidence type="ECO:0000259" key="4">
    <source>
        <dbReference type="PROSITE" id="PS50987"/>
    </source>
</evidence>
<keyword evidence="6" id="KW-1185">Reference proteome</keyword>
<dbReference type="PROSITE" id="PS50987">
    <property type="entry name" value="HTH_ARSR_2"/>
    <property type="match status" value="1"/>
</dbReference>
<keyword evidence="2" id="KW-0238">DNA-binding</keyword>
<gene>
    <name evidence="5" type="ORF">SAMN06297387_11395</name>
</gene>
<dbReference type="PANTHER" id="PTHR33154">
    <property type="entry name" value="TRANSCRIPTIONAL REGULATOR, ARSR FAMILY"/>
    <property type="match status" value="1"/>
</dbReference>
<dbReference type="NCBIfam" id="NF033788">
    <property type="entry name" value="HTH_metalloreg"/>
    <property type="match status" value="1"/>
</dbReference>
<dbReference type="Gene3D" id="1.10.10.10">
    <property type="entry name" value="Winged helix-like DNA-binding domain superfamily/Winged helix DNA-binding domain"/>
    <property type="match status" value="1"/>
</dbReference>
<protein>
    <submittedName>
        <fullName evidence="5">Transcriptional regulator, ArsR family</fullName>
    </submittedName>
</protein>
<feature type="domain" description="HTH arsR-type" evidence="4">
    <location>
        <begin position="6"/>
        <end position="99"/>
    </location>
</feature>
<accession>A0A286DZ44</accession>
<evidence type="ECO:0000313" key="5">
    <source>
        <dbReference type="EMBL" id="SOD63936.1"/>
    </source>
</evidence>
<dbReference type="PRINTS" id="PR00778">
    <property type="entry name" value="HTHARSR"/>
</dbReference>
<dbReference type="Pfam" id="PF01022">
    <property type="entry name" value="HTH_5"/>
    <property type="match status" value="1"/>
</dbReference>
<dbReference type="InterPro" id="IPR051081">
    <property type="entry name" value="HTH_MetalResp_TranReg"/>
</dbReference>
<sequence length="106" mass="11502">MKTTHHPAVAQLSLPTVLSALGDPVRLRIVRSLADGRELGWGELTVPVGKSTLSHHLKVLRAAGVTRTREEGTRCYVRLRLDDLEQRFPGLMAGVLPAVVAEAGEE</sequence>
<organism evidence="5 6">
    <name type="scientific">Streptomyces zhaozhouensis</name>
    <dbReference type="NCBI Taxonomy" id="1300267"/>
    <lineage>
        <taxon>Bacteria</taxon>
        <taxon>Bacillati</taxon>
        <taxon>Actinomycetota</taxon>
        <taxon>Actinomycetes</taxon>
        <taxon>Kitasatosporales</taxon>
        <taxon>Streptomycetaceae</taxon>
        <taxon>Streptomyces</taxon>
    </lineage>
</organism>
<dbReference type="PANTHER" id="PTHR33154:SF12">
    <property type="entry name" value="TRANSCRIPTIONAL REGULATORY PROTEIN"/>
    <property type="match status" value="1"/>
</dbReference>
<evidence type="ECO:0000313" key="6">
    <source>
        <dbReference type="Proteomes" id="UP000219072"/>
    </source>
</evidence>
<dbReference type="CDD" id="cd00090">
    <property type="entry name" value="HTH_ARSR"/>
    <property type="match status" value="1"/>
</dbReference>
<dbReference type="InterPro" id="IPR001845">
    <property type="entry name" value="HTH_ArsR_DNA-bd_dom"/>
</dbReference>
<dbReference type="EMBL" id="OCNE01000013">
    <property type="protein sequence ID" value="SOD63936.1"/>
    <property type="molecule type" value="Genomic_DNA"/>
</dbReference>
<dbReference type="GO" id="GO:0003700">
    <property type="term" value="F:DNA-binding transcription factor activity"/>
    <property type="evidence" value="ECO:0007669"/>
    <property type="project" value="InterPro"/>
</dbReference>
<proteinExistence type="predicted"/>
<keyword evidence="1" id="KW-0805">Transcription regulation</keyword>
<keyword evidence="3" id="KW-0804">Transcription</keyword>
<dbReference type="AlphaFoldDB" id="A0A286DZ44"/>
<dbReference type="SUPFAM" id="SSF46785">
    <property type="entry name" value="Winged helix' DNA-binding domain"/>
    <property type="match status" value="1"/>
</dbReference>
<evidence type="ECO:0000256" key="1">
    <source>
        <dbReference type="ARBA" id="ARBA00023015"/>
    </source>
</evidence>
<reference evidence="5 6" key="1">
    <citation type="submission" date="2017-09" db="EMBL/GenBank/DDBJ databases">
        <authorList>
            <person name="Ehlers B."/>
            <person name="Leendertz F.H."/>
        </authorList>
    </citation>
    <scope>NUCLEOTIDE SEQUENCE [LARGE SCALE GENOMIC DNA]</scope>
    <source>
        <strain evidence="5 6">CGMCC 4.7095</strain>
    </source>
</reference>
<evidence type="ECO:0000256" key="3">
    <source>
        <dbReference type="ARBA" id="ARBA00023163"/>
    </source>
</evidence>
<dbReference type="SMART" id="SM00418">
    <property type="entry name" value="HTH_ARSR"/>
    <property type="match status" value="1"/>
</dbReference>
<dbReference type="Proteomes" id="UP000219072">
    <property type="component" value="Unassembled WGS sequence"/>
</dbReference>